<keyword evidence="12" id="KW-1185">Reference proteome</keyword>
<evidence type="ECO:0000313" key="12">
    <source>
        <dbReference type="Proteomes" id="UP000614601"/>
    </source>
</evidence>
<dbReference type="OrthoDB" id="429145at2759"/>
<dbReference type="SMART" id="SM01057">
    <property type="entry name" value="Carb_anhydrase"/>
    <property type="match status" value="1"/>
</dbReference>
<dbReference type="InterPro" id="IPR023561">
    <property type="entry name" value="Carbonic_anhydrase_a-class"/>
</dbReference>
<evidence type="ECO:0000256" key="3">
    <source>
        <dbReference type="ARBA" id="ARBA00012925"/>
    </source>
</evidence>
<feature type="domain" description="Alpha-carbonic anhydrase" evidence="10">
    <location>
        <begin position="77"/>
        <end position="321"/>
    </location>
</feature>
<dbReference type="CDD" id="cd00326">
    <property type="entry name" value="alpha_CA"/>
    <property type="match status" value="1"/>
</dbReference>
<dbReference type="PANTHER" id="PTHR18952:SF141">
    <property type="entry name" value="CARBONIC ANHYDRASE"/>
    <property type="match status" value="1"/>
</dbReference>
<comment type="caution">
    <text evidence="11">The sequence shown here is derived from an EMBL/GenBank/DDBJ whole genome shotgun (WGS) entry which is preliminary data.</text>
</comment>
<evidence type="ECO:0000256" key="5">
    <source>
        <dbReference type="ARBA" id="ARBA00022833"/>
    </source>
</evidence>
<dbReference type="GO" id="GO:0004089">
    <property type="term" value="F:carbonate dehydratase activity"/>
    <property type="evidence" value="ECO:0007669"/>
    <property type="project" value="UniProtKB-UniRule"/>
</dbReference>
<dbReference type="InterPro" id="IPR036398">
    <property type="entry name" value="CA_dom_sf"/>
</dbReference>
<dbReference type="InterPro" id="IPR001148">
    <property type="entry name" value="CA_dom"/>
</dbReference>
<dbReference type="Gene3D" id="3.10.200.10">
    <property type="entry name" value="Alpha carbonic anhydrase"/>
    <property type="match status" value="1"/>
</dbReference>
<sequence length="321" mass="35998">MSRRIKRARLEGIDEAEASAELVGRALRKRPERRSDSAPSAVGGPARKRRVQKKRRDSSSSRSSGSLDSPIPRNIMNAWDYDDEGDCGPKHWPGQIDGKQQSPIDLKLSKMKVVSLDDHFIFENYDKVLVGEFVNNGHSVQFIPDDGQDIPTVSGGMLDQKYRFVQYHYHWGQHEGGSEHTIGGLRYPAELHLVHQGIDDPTKLAVLGVFLKTGDQEAALKAEVDILPNIIECGQKCRLDKGVTLQDKLPECPSSFARYDGSLTTPPCSENVVWTVFTDPVEVSAYQLDLLRNVKDTRGAVIRKNYRPVQSWNDRKVFLAC</sequence>
<comment type="catalytic activity">
    <reaction evidence="7 8">
        <text>hydrogencarbonate + H(+) = CO2 + H2O</text>
        <dbReference type="Rhea" id="RHEA:10748"/>
        <dbReference type="ChEBI" id="CHEBI:15377"/>
        <dbReference type="ChEBI" id="CHEBI:15378"/>
        <dbReference type="ChEBI" id="CHEBI:16526"/>
        <dbReference type="ChEBI" id="CHEBI:17544"/>
        <dbReference type="EC" id="4.2.1.1"/>
    </reaction>
</comment>
<evidence type="ECO:0000256" key="7">
    <source>
        <dbReference type="ARBA" id="ARBA00048348"/>
    </source>
</evidence>
<gene>
    <name evidence="11" type="ORF">BOKJ2_LOCUS13948</name>
</gene>
<organism evidence="11 12">
    <name type="scientific">Bursaphelenchus okinawaensis</name>
    <dbReference type="NCBI Taxonomy" id="465554"/>
    <lineage>
        <taxon>Eukaryota</taxon>
        <taxon>Metazoa</taxon>
        <taxon>Ecdysozoa</taxon>
        <taxon>Nematoda</taxon>
        <taxon>Chromadorea</taxon>
        <taxon>Rhabditida</taxon>
        <taxon>Tylenchina</taxon>
        <taxon>Tylenchomorpha</taxon>
        <taxon>Aphelenchoidea</taxon>
        <taxon>Aphelenchoididae</taxon>
        <taxon>Bursaphelenchus</taxon>
    </lineage>
</organism>
<dbReference type="EMBL" id="CAJFDH010000006">
    <property type="protein sequence ID" value="CAD5230063.1"/>
    <property type="molecule type" value="Genomic_DNA"/>
</dbReference>
<dbReference type="AlphaFoldDB" id="A0A811LSI7"/>
<keyword evidence="6 8" id="KW-0456">Lyase</keyword>
<evidence type="ECO:0000313" key="11">
    <source>
        <dbReference type="EMBL" id="CAD5230063.1"/>
    </source>
</evidence>
<comment type="cofactor">
    <cofactor evidence="1 8">
        <name>Zn(2+)</name>
        <dbReference type="ChEBI" id="CHEBI:29105"/>
    </cofactor>
</comment>
<evidence type="ECO:0000256" key="8">
    <source>
        <dbReference type="RuleBase" id="RU367011"/>
    </source>
</evidence>
<dbReference type="PROSITE" id="PS51144">
    <property type="entry name" value="ALPHA_CA_2"/>
    <property type="match status" value="1"/>
</dbReference>
<evidence type="ECO:0000256" key="4">
    <source>
        <dbReference type="ARBA" id="ARBA00022723"/>
    </source>
</evidence>
<evidence type="ECO:0000256" key="6">
    <source>
        <dbReference type="ARBA" id="ARBA00023239"/>
    </source>
</evidence>
<dbReference type="GO" id="GO:0008270">
    <property type="term" value="F:zinc ion binding"/>
    <property type="evidence" value="ECO:0007669"/>
    <property type="project" value="UniProtKB-UniRule"/>
</dbReference>
<dbReference type="Pfam" id="PF00194">
    <property type="entry name" value="Carb_anhydrase"/>
    <property type="match status" value="1"/>
</dbReference>
<dbReference type="EMBL" id="CAJFCW020000006">
    <property type="protein sequence ID" value="CAG9127453.1"/>
    <property type="molecule type" value="Genomic_DNA"/>
</dbReference>
<reference evidence="11" key="1">
    <citation type="submission" date="2020-09" db="EMBL/GenBank/DDBJ databases">
        <authorList>
            <person name="Kikuchi T."/>
        </authorList>
    </citation>
    <scope>NUCLEOTIDE SEQUENCE</scope>
    <source>
        <strain evidence="11">SH1</strain>
    </source>
</reference>
<comment type="function">
    <text evidence="8">Reversible hydration of carbon dioxide.</text>
</comment>
<dbReference type="InterPro" id="IPR018338">
    <property type="entry name" value="Carbonic_anhydrase_a-class_CS"/>
</dbReference>
<evidence type="ECO:0000256" key="1">
    <source>
        <dbReference type="ARBA" id="ARBA00001947"/>
    </source>
</evidence>
<keyword evidence="5 8" id="KW-0862">Zinc</keyword>
<feature type="region of interest" description="Disordered" evidence="9">
    <location>
        <begin position="24"/>
        <end position="100"/>
    </location>
</feature>
<protein>
    <recommendedName>
        <fullName evidence="3 8">Carbonic anhydrase</fullName>
        <ecNumber evidence="3 8">4.2.1.1</ecNumber>
    </recommendedName>
</protein>
<dbReference type="GO" id="GO:0005737">
    <property type="term" value="C:cytoplasm"/>
    <property type="evidence" value="ECO:0007669"/>
    <property type="project" value="TreeGrafter"/>
</dbReference>
<keyword evidence="4 8" id="KW-0479">Metal-binding</keyword>
<feature type="compositionally biased region" description="Basic residues" evidence="9">
    <location>
        <begin position="46"/>
        <end position="56"/>
    </location>
</feature>
<evidence type="ECO:0000256" key="9">
    <source>
        <dbReference type="SAM" id="MobiDB-lite"/>
    </source>
</evidence>
<dbReference type="SUPFAM" id="SSF51069">
    <property type="entry name" value="Carbonic anhydrase"/>
    <property type="match status" value="1"/>
</dbReference>
<dbReference type="Proteomes" id="UP000614601">
    <property type="component" value="Unassembled WGS sequence"/>
</dbReference>
<accession>A0A811LSI7</accession>
<dbReference type="PANTHER" id="PTHR18952">
    <property type="entry name" value="CARBONIC ANHYDRASE"/>
    <property type="match status" value="1"/>
</dbReference>
<evidence type="ECO:0000256" key="2">
    <source>
        <dbReference type="ARBA" id="ARBA00010718"/>
    </source>
</evidence>
<dbReference type="EC" id="4.2.1.1" evidence="3 8"/>
<dbReference type="PROSITE" id="PS00162">
    <property type="entry name" value="ALPHA_CA_1"/>
    <property type="match status" value="1"/>
</dbReference>
<comment type="similarity">
    <text evidence="2 8">Belongs to the alpha-carbonic anhydrase family.</text>
</comment>
<proteinExistence type="inferred from homology"/>
<dbReference type="Proteomes" id="UP000783686">
    <property type="component" value="Unassembled WGS sequence"/>
</dbReference>
<evidence type="ECO:0000259" key="10">
    <source>
        <dbReference type="PROSITE" id="PS51144"/>
    </source>
</evidence>
<name>A0A811LSI7_9BILA</name>